<evidence type="ECO:0000256" key="3">
    <source>
        <dbReference type="ARBA" id="ARBA00012895"/>
    </source>
</evidence>
<dbReference type="GO" id="GO:0000819">
    <property type="term" value="P:sister chromatid segregation"/>
    <property type="evidence" value="ECO:0007669"/>
    <property type="project" value="TreeGrafter"/>
</dbReference>
<organism evidence="9 10">
    <name type="scientific">Glomus cerebriforme</name>
    <dbReference type="NCBI Taxonomy" id="658196"/>
    <lineage>
        <taxon>Eukaryota</taxon>
        <taxon>Fungi</taxon>
        <taxon>Fungi incertae sedis</taxon>
        <taxon>Mucoromycota</taxon>
        <taxon>Glomeromycotina</taxon>
        <taxon>Glomeromycetes</taxon>
        <taxon>Glomerales</taxon>
        <taxon>Glomeraceae</taxon>
        <taxon>Glomus</taxon>
    </lineage>
</organism>
<dbReference type="GO" id="GO:0000712">
    <property type="term" value="P:resolution of meiotic recombination intermediates"/>
    <property type="evidence" value="ECO:0007669"/>
    <property type="project" value="TreeGrafter"/>
</dbReference>
<keyword evidence="8" id="KW-0413">Isomerase</keyword>
<dbReference type="STRING" id="658196.A0A397S5T5"/>
<keyword evidence="5" id="KW-0067">ATP-binding</keyword>
<dbReference type="GO" id="GO:0003677">
    <property type="term" value="F:DNA binding"/>
    <property type="evidence" value="ECO:0007669"/>
    <property type="project" value="UniProtKB-KW"/>
</dbReference>
<dbReference type="AlphaFoldDB" id="A0A397S5T5"/>
<dbReference type="Proteomes" id="UP000265703">
    <property type="component" value="Unassembled WGS sequence"/>
</dbReference>
<dbReference type="GO" id="GO:0006265">
    <property type="term" value="P:DNA topological change"/>
    <property type="evidence" value="ECO:0007669"/>
    <property type="project" value="InterPro"/>
</dbReference>
<evidence type="ECO:0000256" key="5">
    <source>
        <dbReference type="ARBA" id="ARBA00022840"/>
    </source>
</evidence>
<name>A0A397S5T5_9GLOM</name>
<dbReference type="Gene3D" id="3.90.199.10">
    <property type="entry name" value="Topoisomerase II, domain 5"/>
    <property type="match status" value="1"/>
</dbReference>
<accession>A0A397S5T5</accession>
<evidence type="ECO:0000313" key="9">
    <source>
        <dbReference type="EMBL" id="RIA79347.1"/>
    </source>
</evidence>
<evidence type="ECO:0000256" key="8">
    <source>
        <dbReference type="ARBA" id="ARBA00023235"/>
    </source>
</evidence>
<dbReference type="PANTHER" id="PTHR10169:SF38">
    <property type="entry name" value="DNA TOPOISOMERASE 2"/>
    <property type="match status" value="1"/>
</dbReference>
<comment type="caution">
    <text evidence="9">The sequence shown here is derived from an EMBL/GenBank/DDBJ whole genome shotgun (WGS) entry which is preliminary data.</text>
</comment>
<dbReference type="PANTHER" id="PTHR10169">
    <property type="entry name" value="DNA TOPOISOMERASE/GYRASE"/>
    <property type="match status" value="1"/>
</dbReference>
<proteinExistence type="predicted"/>
<dbReference type="InterPro" id="IPR013758">
    <property type="entry name" value="Topo_IIA_A/C_ab"/>
</dbReference>
<dbReference type="InterPro" id="IPR013760">
    <property type="entry name" value="Topo_IIA-like_dom_sf"/>
</dbReference>
<reference evidence="9" key="1">
    <citation type="submission" date="2018-06" db="EMBL/GenBank/DDBJ databases">
        <title>Comparative genomics reveals the genomic features of Rhizophagus irregularis, R. cerebriforme, R. diaphanum and Gigaspora rosea, and their symbiotic lifestyle signature.</title>
        <authorList>
            <person name="Morin E."/>
            <person name="San Clemente H."/>
            <person name="Chen E.C.H."/>
            <person name="De La Providencia I."/>
            <person name="Hainaut M."/>
            <person name="Kuo A."/>
            <person name="Kohler A."/>
            <person name="Murat C."/>
            <person name="Tang N."/>
            <person name="Roy S."/>
            <person name="Loubradou J."/>
            <person name="Henrissat B."/>
            <person name="Grigoriev I.V."/>
            <person name="Corradi N."/>
            <person name="Roux C."/>
            <person name="Martin F.M."/>
        </authorList>
    </citation>
    <scope>NUCLEOTIDE SEQUENCE [LARGE SCALE GENOMIC DNA]</scope>
    <source>
        <strain evidence="9">DAOM 227022</strain>
    </source>
</reference>
<dbReference type="GO" id="GO:0003918">
    <property type="term" value="F:DNA topoisomerase type II (double strand cut, ATP-hydrolyzing) activity"/>
    <property type="evidence" value="ECO:0007669"/>
    <property type="project" value="UniProtKB-EC"/>
</dbReference>
<keyword evidence="7" id="KW-0238">DNA-binding</keyword>
<gene>
    <name evidence="9" type="ORF">C1645_840904</name>
</gene>
<comment type="cofactor">
    <cofactor evidence="2">
        <name>Mg(2+)</name>
        <dbReference type="ChEBI" id="CHEBI:18420"/>
    </cofactor>
</comment>
<dbReference type="EC" id="5.6.2.2" evidence="3"/>
<protein>
    <recommendedName>
        <fullName evidence="3">DNA topoisomerase (ATP-hydrolyzing)</fullName>
        <ecNumber evidence="3">5.6.2.2</ecNumber>
    </recommendedName>
</protein>
<dbReference type="Gene3D" id="3.30.1360.40">
    <property type="match status" value="1"/>
</dbReference>
<evidence type="ECO:0000256" key="7">
    <source>
        <dbReference type="ARBA" id="ARBA00023125"/>
    </source>
</evidence>
<evidence type="ECO:0000256" key="6">
    <source>
        <dbReference type="ARBA" id="ARBA00023029"/>
    </source>
</evidence>
<evidence type="ECO:0000256" key="4">
    <source>
        <dbReference type="ARBA" id="ARBA00022741"/>
    </source>
</evidence>
<evidence type="ECO:0000256" key="2">
    <source>
        <dbReference type="ARBA" id="ARBA00001946"/>
    </source>
</evidence>
<dbReference type="InterPro" id="IPR050634">
    <property type="entry name" value="DNA_Topoisomerase_II"/>
</dbReference>
<dbReference type="EMBL" id="QKYT01001352">
    <property type="protein sequence ID" value="RIA79347.1"/>
    <property type="molecule type" value="Genomic_DNA"/>
</dbReference>
<dbReference type="OrthoDB" id="10061337at2759"/>
<evidence type="ECO:0000256" key="1">
    <source>
        <dbReference type="ARBA" id="ARBA00000185"/>
    </source>
</evidence>
<dbReference type="GO" id="GO:0005524">
    <property type="term" value="F:ATP binding"/>
    <property type="evidence" value="ECO:0007669"/>
    <property type="project" value="UniProtKB-KW"/>
</dbReference>
<keyword evidence="10" id="KW-1185">Reference proteome</keyword>
<keyword evidence="4" id="KW-0547">Nucleotide-binding</keyword>
<sequence length="75" mass="8586">MSFIHGEGQFEVAYLVEPEWYLPILSIVLVNGSKGIGAGKYCMKKYKVNGKICQVDESVRITELSIRVWTQNYKE</sequence>
<evidence type="ECO:0000313" key="10">
    <source>
        <dbReference type="Proteomes" id="UP000265703"/>
    </source>
</evidence>
<dbReference type="GO" id="GO:0005634">
    <property type="term" value="C:nucleus"/>
    <property type="evidence" value="ECO:0007669"/>
    <property type="project" value="TreeGrafter"/>
</dbReference>
<keyword evidence="6" id="KW-0799">Topoisomerase</keyword>
<comment type="catalytic activity">
    <reaction evidence="1">
        <text>ATP-dependent breakage, passage and rejoining of double-stranded DNA.</text>
        <dbReference type="EC" id="5.6.2.2"/>
    </reaction>
</comment>
<dbReference type="SUPFAM" id="SSF56719">
    <property type="entry name" value="Type II DNA topoisomerase"/>
    <property type="match status" value="1"/>
</dbReference>